<keyword evidence="11" id="KW-0407">Ion channel</keyword>
<evidence type="ECO:0000256" key="7">
    <source>
        <dbReference type="ARBA" id="ARBA00022958"/>
    </source>
</evidence>
<proteinExistence type="predicted"/>
<sequence length="296" mass="32793">MGTKPYKRWQGRLHEIIYEADTPAGKLFDVVLLIVIIASILLVMLESVKSIDAQYHMFLNISEWIITILFTIEYILRIVTVKKPLKYITSFYGIIDLLSTLPKYLSLIFAGTHALVALRALRLLRVFRILKLARFMGASNHLAAAIKSSRAKISVFLFAVVIVATIFGTIMYLVEGEASGFNNIPRSIYWSIVTLTTVGYGDIAPVTPLGQFIASFIMVLGYGIIAVPTGIVSAEYTRKMNKDDAKSATVPNALPPHPSEVDLNSLSCSNCLAQDHKDNAKFCHKCGHSLELQPTK</sequence>
<keyword evidence="5" id="KW-0631">Potassium channel</keyword>
<dbReference type="SUPFAM" id="SSF81324">
    <property type="entry name" value="Voltage-gated potassium channels"/>
    <property type="match status" value="1"/>
</dbReference>
<evidence type="ECO:0000256" key="6">
    <source>
        <dbReference type="ARBA" id="ARBA00022882"/>
    </source>
</evidence>
<keyword evidence="6" id="KW-0851">Voltage-gated channel</keyword>
<evidence type="ECO:0000313" key="14">
    <source>
        <dbReference type="EMBL" id="TYB72425.1"/>
    </source>
</evidence>
<dbReference type="PANTHER" id="PTHR11537">
    <property type="entry name" value="VOLTAGE-GATED POTASSIUM CHANNEL"/>
    <property type="match status" value="1"/>
</dbReference>
<comment type="caution">
    <text evidence="14">The sequence shown here is derived from an EMBL/GenBank/DDBJ whole genome shotgun (WGS) entry which is preliminary data.</text>
</comment>
<keyword evidence="4 12" id="KW-0812">Transmembrane</keyword>
<evidence type="ECO:0000256" key="11">
    <source>
        <dbReference type="ARBA" id="ARBA00023303"/>
    </source>
</evidence>
<accession>A0A5D0QU42</accession>
<evidence type="ECO:0000256" key="1">
    <source>
        <dbReference type="ARBA" id="ARBA00004141"/>
    </source>
</evidence>
<evidence type="ECO:0000256" key="4">
    <source>
        <dbReference type="ARBA" id="ARBA00022692"/>
    </source>
</evidence>
<feature type="domain" description="Ion transport" evidence="13">
    <location>
        <begin position="26"/>
        <end position="238"/>
    </location>
</feature>
<dbReference type="PANTHER" id="PTHR11537:SF254">
    <property type="entry name" value="POTASSIUM VOLTAGE-GATED CHANNEL PROTEIN SHAB"/>
    <property type="match status" value="1"/>
</dbReference>
<dbReference type="InterPro" id="IPR027359">
    <property type="entry name" value="Volt_channel_dom_sf"/>
</dbReference>
<dbReference type="Proteomes" id="UP000324358">
    <property type="component" value="Unassembled WGS sequence"/>
</dbReference>
<dbReference type="Gene3D" id="1.20.120.350">
    <property type="entry name" value="Voltage-gated potassium channels. Chain C"/>
    <property type="match status" value="1"/>
</dbReference>
<dbReference type="InterPro" id="IPR005821">
    <property type="entry name" value="Ion_trans_dom"/>
</dbReference>
<evidence type="ECO:0000256" key="9">
    <source>
        <dbReference type="ARBA" id="ARBA00023065"/>
    </source>
</evidence>
<evidence type="ECO:0000313" key="15">
    <source>
        <dbReference type="Proteomes" id="UP000324358"/>
    </source>
</evidence>
<dbReference type="Pfam" id="PF00520">
    <property type="entry name" value="Ion_trans"/>
    <property type="match status" value="1"/>
</dbReference>
<feature type="transmembrane region" description="Helical" evidence="12">
    <location>
        <begin position="212"/>
        <end position="232"/>
    </location>
</feature>
<dbReference type="OrthoDB" id="9799090at2"/>
<evidence type="ECO:0000256" key="10">
    <source>
        <dbReference type="ARBA" id="ARBA00023136"/>
    </source>
</evidence>
<feature type="transmembrane region" description="Helical" evidence="12">
    <location>
        <begin position="27"/>
        <end position="45"/>
    </location>
</feature>
<keyword evidence="7" id="KW-0630">Potassium</keyword>
<keyword evidence="8 12" id="KW-1133">Transmembrane helix</keyword>
<evidence type="ECO:0000256" key="5">
    <source>
        <dbReference type="ARBA" id="ARBA00022826"/>
    </source>
</evidence>
<dbReference type="PRINTS" id="PR00169">
    <property type="entry name" value="KCHANNEL"/>
</dbReference>
<gene>
    <name evidence="14" type="ORF">ES675_11740</name>
</gene>
<feature type="transmembrane region" description="Helical" evidence="12">
    <location>
        <begin position="57"/>
        <end position="76"/>
    </location>
</feature>
<evidence type="ECO:0000256" key="2">
    <source>
        <dbReference type="ARBA" id="ARBA00022448"/>
    </source>
</evidence>
<reference evidence="14 15" key="1">
    <citation type="submission" date="2019-08" db="EMBL/GenBank/DDBJ databases">
        <title>Genomes of Antarctic Bizionia species.</title>
        <authorList>
            <person name="Bowman J.P."/>
        </authorList>
    </citation>
    <scope>NUCLEOTIDE SEQUENCE [LARGE SCALE GENOMIC DNA]</scope>
    <source>
        <strain evidence="14 15">APA-1</strain>
    </source>
</reference>
<name>A0A5D0QU42_9FLAO</name>
<dbReference type="GO" id="GO:0005249">
    <property type="term" value="F:voltage-gated potassium channel activity"/>
    <property type="evidence" value="ECO:0007669"/>
    <property type="project" value="InterPro"/>
</dbReference>
<comment type="subcellular location">
    <subcellularLocation>
        <location evidence="1">Membrane</location>
        <topology evidence="1">Multi-pass membrane protein</topology>
    </subcellularLocation>
</comment>
<dbReference type="AlphaFoldDB" id="A0A5D0QU42"/>
<keyword evidence="10 12" id="KW-0472">Membrane</keyword>
<dbReference type="InterPro" id="IPR028325">
    <property type="entry name" value="VG_K_chnl"/>
</dbReference>
<dbReference type="RefSeq" id="WP_066251455.1">
    <property type="nucleotide sequence ID" value="NZ_VSKL01000004.1"/>
</dbReference>
<keyword evidence="3" id="KW-0633">Potassium transport</keyword>
<evidence type="ECO:0000256" key="8">
    <source>
        <dbReference type="ARBA" id="ARBA00022989"/>
    </source>
</evidence>
<evidence type="ECO:0000256" key="3">
    <source>
        <dbReference type="ARBA" id="ARBA00022538"/>
    </source>
</evidence>
<dbReference type="GO" id="GO:0001508">
    <property type="term" value="P:action potential"/>
    <property type="evidence" value="ECO:0007669"/>
    <property type="project" value="TreeGrafter"/>
</dbReference>
<keyword evidence="2" id="KW-0813">Transport</keyword>
<feature type="transmembrane region" description="Helical" evidence="12">
    <location>
        <begin position="104"/>
        <end position="124"/>
    </location>
</feature>
<feature type="transmembrane region" description="Helical" evidence="12">
    <location>
        <begin position="155"/>
        <end position="174"/>
    </location>
</feature>
<keyword evidence="9" id="KW-0406">Ion transport</keyword>
<protein>
    <submittedName>
        <fullName evidence="14">Ion transporter</fullName>
    </submittedName>
</protein>
<evidence type="ECO:0000256" key="12">
    <source>
        <dbReference type="SAM" id="Phobius"/>
    </source>
</evidence>
<organism evidence="14 15">
    <name type="scientific">Bizionia algoritergicola</name>
    <dbReference type="NCBI Taxonomy" id="291187"/>
    <lineage>
        <taxon>Bacteria</taxon>
        <taxon>Pseudomonadati</taxon>
        <taxon>Bacteroidota</taxon>
        <taxon>Flavobacteriia</taxon>
        <taxon>Flavobacteriales</taxon>
        <taxon>Flavobacteriaceae</taxon>
        <taxon>Bizionia</taxon>
    </lineage>
</organism>
<keyword evidence="15" id="KW-1185">Reference proteome</keyword>
<dbReference type="GO" id="GO:0008076">
    <property type="term" value="C:voltage-gated potassium channel complex"/>
    <property type="evidence" value="ECO:0007669"/>
    <property type="project" value="InterPro"/>
</dbReference>
<dbReference type="EMBL" id="VSKL01000004">
    <property type="protein sequence ID" value="TYB72425.1"/>
    <property type="molecule type" value="Genomic_DNA"/>
</dbReference>
<dbReference type="Gene3D" id="1.10.287.70">
    <property type="match status" value="1"/>
</dbReference>
<evidence type="ECO:0000259" key="13">
    <source>
        <dbReference type="Pfam" id="PF00520"/>
    </source>
</evidence>